<evidence type="ECO:0000256" key="1">
    <source>
        <dbReference type="SAM" id="MobiDB-lite"/>
    </source>
</evidence>
<sequence>MTGFFPRGRAVLYIVVRTGCRDTGPRRPEPRTAPVLRRPVRRNGSAASPEPADWGAPATRR</sequence>
<dbReference type="Proteomes" id="UP000199341">
    <property type="component" value="Unassembled WGS sequence"/>
</dbReference>
<gene>
    <name evidence="2" type="ORF">SAMN05216259_104427</name>
</gene>
<evidence type="ECO:0000313" key="3">
    <source>
        <dbReference type="Proteomes" id="UP000199341"/>
    </source>
</evidence>
<protein>
    <submittedName>
        <fullName evidence="2">Uncharacterized protein</fullName>
    </submittedName>
</protein>
<reference evidence="2 3" key="1">
    <citation type="submission" date="2016-10" db="EMBL/GenBank/DDBJ databases">
        <authorList>
            <person name="de Groot N.N."/>
        </authorList>
    </citation>
    <scope>NUCLEOTIDE SEQUENCE [LARGE SCALE GENOMIC DNA]</scope>
    <source>
        <strain evidence="2 3">CGMCC 4.2022</strain>
    </source>
</reference>
<evidence type="ECO:0000313" key="2">
    <source>
        <dbReference type="EMBL" id="SDN53088.1"/>
    </source>
</evidence>
<keyword evidence="3" id="KW-1185">Reference proteome</keyword>
<organism evidence="2 3">
    <name type="scientific">Actinacidiphila guanduensis</name>
    <dbReference type="NCBI Taxonomy" id="310781"/>
    <lineage>
        <taxon>Bacteria</taxon>
        <taxon>Bacillati</taxon>
        <taxon>Actinomycetota</taxon>
        <taxon>Actinomycetes</taxon>
        <taxon>Kitasatosporales</taxon>
        <taxon>Streptomycetaceae</taxon>
        <taxon>Actinacidiphila</taxon>
    </lineage>
</organism>
<name>A0A1H0C5F2_9ACTN</name>
<feature type="region of interest" description="Disordered" evidence="1">
    <location>
        <begin position="20"/>
        <end position="61"/>
    </location>
</feature>
<accession>A0A1H0C5F2</accession>
<feature type="compositionally biased region" description="Basic and acidic residues" evidence="1">
    <location>
        <begin position="20"/>
        <end position="30"/>
    </location>
</feature>
<dbReference type="AlphaFoldDB" id="A0A1H0C5F2"/>
<proteinExistence type="predicted"/>
<dbReference type="EMBL" id="FNIE01000004">
    <property type="protein sequence ID" value="SDN53088.1"/>
    <property type="molecule type" value="Genomic_DNA"/>
</dbReference>